<sequence length="481" mass="55056">MFLLVRNRFATQLSDGNNLPIASLQSYDSALKGEGVHQQKGFAYYVEGKGQRLSTTFWEIITPTLRVMHLCSHIALEESSIEYNELAVCCPRSSVKCRKNSLINNTIALFQKASVSFVPCNVCSDLAEIPNDICIQRFRMSFFQRRPQKQSLRRWTTEVFHLNLSNTLQEDIPYTPLHQTVTKRFKTVGLRNLAITKAIANRVLTHLVIFLKSRSARSIKSTPYDCTPTDFIYRTTCGIKRVSAKLNSEAVCQSLTPVQQISKSNLLSKQLESQTGDSTGFQLTKIASRVITPGLIFGCQYMGENQGIQYFSFKTEKKILQQDGGLSDEAVLWLVTEQLNKKQEHCNIVLGRPVNLENRSTERVDWPIGRFAYPLQPPTSMSHRSECIFAYVRLINKTRKHDLVASSSDWCKENRLFNWLDRYFADLYSQGQRMCIHIGRNHRLVSEKELFDKEYNSFIPNKRVRASAKVTTPPCYLKGTF</sequence>
<keyword evidence="2" id="KW-1185">Reference proteome</keyword>
<dbReference type="EMBL" id="DF143039">
    <property type="protein sequence ID" value="GAA50373.1"/>
    <property type="molecule type" value="Genomic_DNA"/>
</dbReference>
<evidence type="ECO:0000313" key="2">
    <source>
        <dbReference type="Proteomes" id="UP000008909"/>
    </source>
</evidence>
<dbReference type="Proteomes" id="UP000008909">
    <property type="component" value="Unassembled WGS sequence"/>
</dbReference>
<accession>G7YBN9</accession>
<protein>
    <submittedName>
        <fullName evidence="1">Uncharacterized protein</fullName>
    </submittedName>
</protein>
<organism evidence="1 2">
    <name type="scientific">Clonorchis sinensis</name>
    <name type="common">Chinese liver fluke</name>
    <dbReference type="NCBI Taxonomy" id="79923"/>
    <lineage>
        <taxon>Eukaryota</taxon>
        <taxon>Metazoa</taxon>
        <taxon>Spiralia</taxon>
        <taxon>Lophotrochozoa</taxon>
        <taxon>Platyhelminthes</taxon>
        <taxon>Trematoda</taxon>
        <taxon>Digenea</taxon>
        <taxon>Opisthorchiida</taxon>
        <taxon>Opisthorchiata</taxon>
        <taxon>Opisthorchiidae</taxon>
        <taxon>Clonorchis</taxon>
    </lineage>
</organism>
<reference key="2">
    <citation type="submission" date="2011-10" db="EMBL/GenBank/DDBJ databases">
        <title>The genome and transcriptome sequence of Clonorchis sinensis provide insights into the carcinogenic liver fluke.</title>
        <authorList>
            <person name="Wang X."/>
            <person name="Huang Y."/>
            <person name="Chen W."/>
            <person name="Liu H."/>
            <person name="Guo L."/>
            <person name="Chen Y."/>
            <person name="Luo F."/>
            <person name="Zhou W."/>
            <person name="Sun J."/>
            <person name="Mao Q."/>
            <person name="Liang P."/>
            <person name="Zhou C."/>
            <person name="Tian Y."/>
            <person name="Men J."/>
            <person name="Lv X."/>
            <person name="Huang L."/>
            <person name="Zhou J."/>
            <person name="Hu Y."/>
            <person name="Li R."/>
            <person name="Zhang F."/>
            <person name="Lei H."/>
            <person name="Li X."/>
            <person name="Hu X."/>
            <person name="Liang C."/>
            <person name="Xu J."/>
            <person name="Wu Z."/>
            <person name="Yu X."/>
        </authorList>
    </citation>
    <scope>NUCLEOTIDE SEQUENCE</scope>
    <source>
        <strain>Henan</strain>
    </source>
</reference>
<gene>
    <name evidence="1" type="ORF">CLF_104437</name>
</gene>
<evidence type="ECO:0000313" key="1">
    <source>
        <dbReference type="EMBL" id="GAA50373.1"/>
    </source>
</evidence>
<name>G7YBN9_CLOSI</name>
<dbReference type="AlphaFoldDB" id="G7YBN9"/>
<proteinExistence type="predicted"/>
<reference evidence="1" key="1">
    <citation type="journal article" date="2011" name="Genome Biol.">
        <title>The draft genome of the carcinogenic human liver fluke Clonorchis sinensis.</title>
        <authorList>
            <person name="Wang X."/>
            <person name="Chen W."/>
            <person name="Huang Y."/>
            <person name="Sun J."/>
            <person name="Men J."/>
            <person name="Liu H."/>
            <person name="Luo F."/>
            <person name="Guo L."/>
            <person name="Lv X."/>
            <person name="Deng C."/>
            <person name="Zhou C."/>
            <person name="Fan Y."/>
            <person name="Li X."/>
            <person name="Huang L."/>
            <person name="Hu Y."/>
            <person name="Liang C."/>
            <person name="Hu X."/>
            <person name="Xu J."/>
            <person name="Yu X."/>
        </authorList>
    </citation>
    <scope>NUCLEOTIDE SEQUENCE [LARGE SCALE GENOMIC DNA]</scope>
    <source>
        <strain evidence="1">Henan</strain>
    </source>
</reference>